<dbReference type="RefSeq" id="WP_232591944.1">
    <property type="nucleotide sequence ID" value="NZ_BSPD01000030.1"/>
</dbReference>
<keyword evidence="2" id="KW-0472">Membrane</keyword>
<evidence type="ECO:0000259" key="3">
    <source>
        <dbReference type="Pfam" id="PF04773"/>
    </source>
</evidence>
<name>A0AA37T1V5_9GAMM</name>
<dbReference type="Gene3D" id="2.60.120.1440">
    <property type="match status" value="1"/>
</dbReference>
<dbReference type="Pfam" id="PF04773">
    <property type="entry name" value="FecR"/>
    <property type="match status" value="1"/>
</dbReference>
<reference evidence="6 7" key="1">
    <citation type="journal article" date="2014" name="Int. J. Syst. Evol. Microbiol.">
        <title>Complete genome sequence of Corynebacterium casei LMG S-19264T (=DSM 44701T), isolated from a smear-ripened cheese.</title>
        <authorList>
            <consortium name="US DOE Joint Genome Institute (JGI-PGF)"/>
            <person name="Walter F."/>
            <person name="Albersmeier A."/>
            <person name="Kalinowski J."/>
            <person name="Ruckert C."/>
        </authorList>
    </citation>
    <scope>NUCLEOTIDE SEQUENCE [LARGE SCALE GENOMIC DNA]</scope>
    <source>
        <strain evidence="6 7">NBRC 110095</strain>
    </source>
</reference>
<feature type="compositionally biased region" description="Basic and acidic residues" evidence="1">
    <location>
        <begin position="97"/>
        <end position="111"/>
    </location>
</feature>
<dbReference type="InterPro" id="IPR012373">
    <property type="entry name" value="Ferrdict_sens_TM"/>
</dbReference>
<dbReference type="AlphaFoldDB" id="A0AA37T1V5"/>
<dbReference type="PIRSF" id="PIRSF018266">
    <property type="entry name" value="FecR"/>
    <property type="match status" value="1"/>
</dbReference>
<evidence type="ECO:0000259" key="4">
    <source>
        <dbReference type="Pfam" id="PF16220"/>
    </source>
</evidence>
<accession>A0AA37T1V5</accession>
<feature type="domain" description="FecR protein" evidence="3">
    <location>
        <begin position="156"/>
        <end position="248"/>
    </location>
</feature>
<evidence type="ECO:0000256" key="2">
    <source>
        <dbReference type="SAM" id="Phobius"/>
    </source>
</evidence>
<feature type="transmembrane region" description="Helical" evidence="2">
    <location>
        <begin position="119"/>
        <end position="141"/>
    </location>
</feature>
<organism evidence="6 7">
    <name type="scientific">Marinibactrum halimedae</name>
    <dbReference type="NCBI Taxonomy" id="1444977"/>
    <lineage>
        <taxon>Bacteria</taxon>
        <taxon>Pseudomonadati</taxon>
        <taxon>Pseudomonadota</taxon>
        <taxon>Gammaproteobacteria</taxon>
        <taxon>Cellvibrionales</taxon>
        <taxon>Cellvibrionaceae</taxon>
        <taxon>Marinibactrum</taxon>
    </lineage>
</organism>
<dbReference type="EMBL" id="BSPD01000030">
    <property type="protein sequence ID" value="GLS25560.1"/>
    <property type="molecule type" value="Genomic_DNA"/>
</dbReference>
<dbReference type="InterPro" id="IPR032508">
    <property type="entry name" value="FecR_C"/>
</dbReference>
<evidence type="ECO:0000313" key="7">
    <source>
        <dbReference type="Proteomes" id="UP001156870"/>
    </source>
</evidence>
<dbReference type="Gene3D" id="3.55.50.30">
    <property type="match status" value="1"/>
</dbReference>
<dbReference type="InterPro" id="IPR032623">
    <property type="entry name" value="FecR_N"/>
</dbReference>
<feature type="region of interest" description="Disordered" evidence="1">
    <location>
        <begin position="92"/>
        <end position="112"/>
    </location>
</feature>
<dbReference type="InterPro" id="IPR006860">
    <property type="entry name" value="FecR"/>
</dbReference>
<dbReference type="GO" id="GO:0016989">
    <property type="term" value="F:sigma factor antagonist activity"/>
    <property type="evidence" value="ECO:0007669"/>
    <property type="project" value="TreeGrafter"/>
</dbReference>
<keyword evidence="7" id="KW-1185">Reference proteome</keyword>
<protein>
    <recommendedName>
        <fullName evidence="8">DUF4880 domain-containing protein</fullName>
    </recommendedName>
</protein>
<proteinExistence type="predicted"/>
<keyword evidence="2" id="KW-1133">Transmembrane helix</keyword>
<evidence type="ECO:0000259" key="5">
    <source>
        <dbReference type="Pfam" id="PF16344"/>
    </source>
</evidence>
<gene>
    <name evidence="6" type="ORF">GCM10007877_12740</name>
</gene>
<sequence length="369" mass="40621">MNTGAVRAASNVKPFTSTNNKANEEAAFWVARLSSDRVSTSDRIAFSNWLNQSESNIKAFDEMEATLVAMEHFSANAKADISAITSNATATPLSTEFSRDDRNPSNEEVHPNKHSVNRLLNLLSPPIFAVAAILLTVNALFPSLLQFSSPSVEFNQYTTQAGEKRELQLPDGSSVLLNTKSHIEIAYTSDERKIHLHSGEAFFDVASNPSRPFVVDIGRGSVRAVGTAFNIHVTNASSKVTVTEGTVEVKERQDATTPYPDKTLVKMDQEVSINSRGLTRVTPSHTDTSIAWMSDLIVFDNEPLSDALSELNRYMDQSIDYSHPSLKHVHVSGTFSLSSPEKTLQALMTTFDLRVKSSSSGRYLYKEVK</sequence>
<evidence type="ECO:0000256" key="1">
    <source>
        <dbReference type="SAM" id="MobiDB-lite"/>
    </source>
</evidence>
<evidence type="ECO:0000313" key="6">
    <source>
        <dbReference type="EMBL" id="GLS25560.1"/>
    </source>
</evidence>
<feature type="domain" description="Protein FecR C-terminal" evidence="5">
    <location>
        <begin position="297"/>
        <end position="356"/>
    </location>
</feature>
<dbReference type="Pfam" id="PF16220">
    <property type="entry name" value="DUF4880"/>
    <property type="match status" value="1"/>
</dbReference>
<evidence type="ECO:0008006" key="8">
    <source>
        <dbReference type="Google" id="ProtNLM"/>
    </source>
</evidence>
<keyword evidence="2" id="KW-0812">Transmembrane</keyword>
<dbReference type="PANTHER" id="PTHR30273">
    <property type="entry name" value="PERIPLASMIC SIGNAL SENSOR AND SIGMA FACTOR ACTIVATOR FECR-RELATED"/>
    <property type="match status" value="1"/>
</dbReference>
<dbReference type="Pfam" id="PF16344">
    <property type="entry name" value="FecR_C"/>
    <property type="match status" value="1"/>
</dbReference>
<comment type="caution">
    <text evidence="6">The sequence shown here is derived from an EMBL/GenBank/DDBJ whole genome shotgun (WGS) entry which is preliminary data.</text>
</comment>
<feature type="domain" description="FecR N-terminal" evidence="4">
    <location>
        <begin position="24"/>
        <end position="65"/>
    </location>
</feature>
<dbReference type="PANTHER" id="PTHR30273:SF2">
    <property type="entry name" value="PROTEIN FECR"/>
    <property type="match status" value="1"/>
</dbReference>
<dbReference type="Proteomes" id="UP001156870">
    <property type="component" value="Unassembled WGS sequence"/>
</dbReference>